<keyword evidence="4 5" id="KW-0720">Serine protease</keyword>
<dbReference type="InterPro" id="IPR000209">
    <property type="entry name" value="Peptidase_S8/S53_dom"/>
</dbReference>
<dbReference type="GO" id="GO:0008240">
    <property type="term" value="F:tripeptidyl-peptidase activity"/>
    <property type="evidence" value="ECO:0007669"/>
    <property type="project" value="TreeGrafter"/>
</dbReference>
<dbReference type="OrthoDB" id="206201at2759"/>
<dbReference type="InterPro" id="IPR034193">
    <property type="entry name" value="PCSK9_ProteinaseK-like"/>
</dbReference>
<evidence type="ECO:0000256" key="3">
    <source>
        <dbReference type="ARBA" id="ARBA00022801"/>
    </source>
</evidence>
<feature type="domain" description="Peptidase S8/S53" evidence="6">
    <location>
        <begin position="450"/>
        <end position="708"/>
    </location>
</feature>
<protein>
    <recommendedName>
        <fullName evidence="6">Peptidase S8/S53 domain-containing protein</fullName>
    </recommendedName>
</protein>
<comment type="similarity">
    <text evidence="1 5">Belongs to the peptidase S8 family.</text>
</comment>
<dbReference type="PRINTS" id="PR00723">
    <property type="entry name" value="SUBTILISIN"/>
</dbReference>
<dbReference type="InterPro" id="IPR022398">
    <property type="entry name" value="Peptidase_S8_His-AS"/>
</dbReference>
<dbReference type="InterPro" id="IPR036852">
    <property type="entry name" value="Peptidase_S8/S53_dom_sf"/>
</dbReference>
<dbReference type="PROSITE" id="PS00138">
    <property type="entry name" value="SUBTILASE_SER"/>
    <property type="match status" value="1"/>
</dbReference>
<keyword evidence="2 5" id="KW-0645">Protease</keyword>
<evidence type="ECO:0000256" key="4">
    <source>
        <dbReference type="ARBA" id="ARBA00022825"/>
    </source>
</evidence>
<dbReference type="InterPro" id="IPR050131">
    <property type="entry name" value="Peptidase_S8_subtilisin-like"/>
</dbReference>
<evidence type="ECO:0000256" key="1">
    <source>
        <dbReference type="ARBA" id="ARBA00011073"/>
    </source>
</evidence>
<comment type="caution">
    <text evidence="7">The sequence shown here is derived from an EMBL/GenBank/DDBJ whole genome shotgun (WGS) entry which is preliminary data.</text>
</comment>
<evidence type="ECO:0000259" key="6">
    <source>
        <dbReference type="Pfam" id="PF00082"/>
    </source>
</evidence>
<dbReference type="InterPro" id="IPR023828">
    <property type="entry name" value="Peptidase_S8_Ser-AS"/>
</dbReference>
<feature type="active site" description="Charge relay system" evidence="5">
    <location>
        <position position="500"/>
    </location>
</feature>
<sequence>MMLRYACQRTADIERLGNDLFGEQWDKAEPQVIRRHTPTNEDIIHQDAFIGMHSSGLGSVSNYSDVECKEDKSTKGTSTLAEEHPVIYNMNIESSISIQSTARNGSEHIGGCSIMPGCIPHPRTQGQESRASCCQHESVGGFLNAGLTAGAAPTFSKVQRRRRRHRRAMKNTAEAVDLCGHEQGQAGNGDFIEAQQQFENCLPRELSCGRAYSSLIYGISGVFRLDQIDQLKKCLGEGLVYHEQDLPALQQQVALPQNLQLYNNSTSDEEVNPAVDGVHAEDGGFKFVLPLTTISGAQYMTLLDLAHGHCRAQYMTLLDLAHHGHCRAQYMTLLDLAHGHCRAQYMTLLDLAHGHCRAQYMTLLDLAHGAQYMTLLDLAHHGAPLLGPTLPVNWAKMDQELAAVAPEVERNIAKSEQVSAALWNLDRIDQIKLPLDHQYHYGSPYTSGSGKGVTVYSLDSGVRATHQEFLSWSSPSVSRVTYGYDFVDNQSGNASDCDGHGTFVASTAVGRSVGVAKDAHVIAVRILDCTGSGTVSNTVAGLDWISRHLVHPSVIVMSLGVPEGSWSSTLESAVSSIIKDHGVTVVVAAGNSKSDACSVVPANVPETLTVAASNLENKFISSSYQDVDTMYSWSNTGSCVDLFAPGVEIYGACGGASRCQPLTDSSYTWASGTSMAVPHVAGLAAIYLSRFPSATPKDVSMAIINSASTDMIHSHQLLPGTPNKLLYTLDVQQQLGNSQKTVQASG</sequence>
<reference evidence="7 8" key="1">
    <citation type="submission" date="2017-08" db="EMBL/GenBank/DDBJ databases">
        <title>Acidophilic green algal genome provides insights into adaptation to an acidic environment.</title>
        <authorList>
            <person name="Hirooka S."/>
            <person name="Hirose Y."/>
            <person name="Kanesaki Y."/>
            <person name="Higuchi S."/>
            <person name="Fujiwara T."/>
            <person name="Onuma R."/>
            <person name="Era A."/>
            <person name="Ohbayashi R."/>
            <person name="Uzuka A."/>
            <person name="Nozaki H."/>
            <person name="Yoshikawa H."/>
            <person name="Miyagishima S.Y."/>
        </authorList>
    </citation>
    <scope>NUCLEOTIDE SEQUENCE [LARGE SCALE GENOMIC DNA]</scope>
    <source>
        <strain evidence="7 8">NIES-2499</strain>
    </source>
</reference>
<dbReference type="CDD" id="cd04077">
    <property type="entry name" value="Peptidases_S8_PCSK9_ProteinaseK_like"/>
    <property type="match status" value="1"/>
</dbReference>
<dbReference type="EMBL" id="BEGY01000041">
    <property type="protein sequence ID" value="GAX79338.1"/>
    <property type="molecule type" value="Genomic_DNA"/>
</dbReference>
<dbReference type="Proteomes" id="UP000232323">
    <property type="component" value="Unassembled WGS sequence"/>
</dbReference>
<dbReference type="PROSITE" id="PS51892">
    <property type="entry name" value="SUBTILASE"/>
    <property type="match status" value="1"/>
</dbReference>
<proteinExistence type="inferred from homology"/>
<evidence type="ECO:0000313" key="7">
    <source>
        <dbReference type="EMBL" id="GAX79338.1"/>
    </source>
</evidence>
<dbReference type="PANTHER" id="PTHR43806:SF14">
    <property type="entry name" value="TRIPEPTIDYL-PEPTIDASE 2"/>
    <property type="match status" value="1"/>
</dbReference>
<evidence type="ECO:0000256" key="2">
    <source>
        <dbReference type="ARBA" id="ARBA00022670"/>
    </source>
</evidence>
<dbReference type="GO" id="GO:0006508">
    <property type="term" value="P:proteolysis"/>
    <property type="evidence" value="ECO:0007669"/>
    <property type="project" value="UniProtKB-KW"/>
</dbReference>
<dbReference type="GO" id="GO:0004252">
    <property type="term" value="F:serine-type endopeptidase activity"/>
    <property type="evidence" value="ECO:0007669"/>
    <property type="project" value="UniProtKB-UniRule"/>
</dbReference>
<dbReference type="SUPFAM" id="SSF52743">
    <property type="entry name" value="Subtilisin-like"/>
    <property type="match status" value="1"/>
</dbReference>
<feature type="active site" description="Charge relay system" evidence="5">
    <location>
        <position position="459"/>
    </location>
</feature>
<gene>
    <name evidence="7" type="ORF">CEUSTIGMA_g6779.t1</name>
</gene>
<dbReference type="InterPro" id="IPR015500">
    <property type="entry name" value="Peptidase_S8_subtilisin-rel"/>
</dbReference>
<dbReference type="PROSITE" id="PS00137">
    <property type="entry name" value="SUBTILASE_HIS"/>
    <property type="match status" value="1"/>
</dbReference>
<dbReference type="AlphaFoldDB" id="A0A250X8C9"/>
<dbReference type="Pfam" id="PF00082">
    <property type="entry name" value="Peptidase_S8"/>
    <property type="match status" value="1"/>
</dbReference>
<keyword evidence="3 5" id="KW-0378">Hydrolase</keyword>
<dbReference type="Gene3D" id="3.40.50.200">
    <property type="entry name" value="Peptidase S8/S53 domain"/>
    <property type="match status" value="1"/>
</dbReference>
<feature type="active site" description="Charge relay system" evidence="5">
    <location>
        <position position="674"/>
    </location>
</feature>
<dbReference type="PANTHER" id="PTHR43806">
    <property type="entry name" value="PEPTIDASE S8"/>
    <property type="match status" value="1"/>
</dbReference>
<dbReference type="FunFam" id="3.40.50.200:FF:000016">
    <property type="entry name" value="Proprotein convertase subtilisin/kexin type 9"/>
    <property type="match status" value="1"/>
</dbReference>
<dbReference type="STRING" id="1157962.A0A250X8C9"/>
<evidence type="ECO:0000256" key="5">
    <source>
        <dbReference type="PROSITE-ProRule" id="PRU01240"/>
    </source>
</evidence>
<organism evidence="7 8">
    <name type="scientific">Chlamydomonas eustigma</name>
    <dbReference type="NCBI Taxonomy" id="1157962"/>
    <lineage>
        <taxon>Eukaryota</taxon>
        <taxon>Viridiplantae</taxon>
        <taxon>Chlorophyta</taxon>
        <taxon>core chlorophytes</taxon>
        <taxon>Chlorophyceae</taxon>
        <taxon>CS clade</taxon>
        <taxon>Chlamydomonadales</taxon>
        <taxon>Chlamydomonadaceae</taxon>
        <taxon>Chlamydomonas</taxon>
    </lineage>
</organism>
<accession>A0A250X8C9</accession>
<dbReference type="GO" id="GO:0005829">
    <property type="term" value="C:cytosol"/>
    <property type="evidence" value="ECO:0007669"/>
    <property type="project" value="TreeGrafter"/>
</dbReference>
<name>A0A250X8C9_9CHLO</name>
<evidence type="ECO:0000313" key="8">
    <source>
        <dbReference type="Proteomes" id="UP000232323"/>
    </source>
</evidence>
<keyword evidence="8" id="KW-1185">Reference proteome</keyword>